<evidence type="ECO:0000313" key="2">
    <source>
        <dbReference type="Proteomes" id="UP000057981"/>
    </source>
</evidence>
<dbReference type="EMBL" id="CP012898">
    <property type="protein sequence ID" value="ALJ04135.1"/>
    <property type="molecule type" value="Genomic_DNA"/>
</dbReference>
<protein>
    <recommendedName>
        <fullName evidence="3">Restriction endonuclease</fullName>
    </recommendedName>
</protein>
<dbReference type="RefSeq" id="WP_054724559.1">
    <property type="nucleotide sequence ID" value="NZ_CP012898.1"/>
</dbReference>
<evidence type="ECO:0008006" key="3">
    <source>
        <dbReference type="Google" id="ProtNLM"/>
    </source>
</evidence>
<proteinExistence type="predicted"/>
<sequence>MNADSFIYSEEPYYQTKLFNLVGYSYSELKKEKKTSKYSRKEILKKHVQFKGNKGAKTKLELEDYLRNDFLKNYINNNKSKFNLDYFYFEPGVDEIKDGVTIGSLDIKVLLPTNKSLTGDEYFAIECKRINKLAKTKKYYIDHGVNRFLTRQYYPESNSKIAFMLSFMECEKPSHREDSNSIVMSFNELLDQNYQKSILCSIGDVDLDVNIDKKYEIDIYNSYFRRDDGSSIQIYHIFLDYYDIIDI</sequence>
<dbReference type="AlphaFoldDB" id="A0A0P0CMX9"/>
<dbReference type="Proteomes" id="UP000057981">
    <property type="component" value="Chromosome"/>
</dbReference>
<name>A0A0P0CMX9_9FLAO</name>
<dbReference type="OrthoDB" id="1415173at2"/>
<organism evidence="1 2">
    <name type="scientific">Pseudalgibacter alginicilyticus</name>
    <dbReference type="NCBI Taxonomy" id="1736674"/>
    <lineage>
        <taxon>Bacteria</taxon>
        <taxon>Pseudomonadati</taxon>
        <taxon>Bacteroidota</taxon>
        <taxon>Flavobacteriia</taxon>
        <taxon>Flavobacteriales</taxon>
        <taxon>Flavobacteriaceae</taxon>
        <taxon>Pseudalgibacter</taxon>
    </lineage>
</organism>
<reference evidence="1 2" key="1">
    <citation type="submission" date="2015-10" db="EMBL/GenBank/DDBJ databases">
        <authorList>
            <person name="Gilbert D.G."/>
        </authorList>
    </citation>
    <scope>NUCLEOTIDE SEQUENCE [LARGE SCALE GENOMIC DNA]</scope>
    <source>
        <strain evidence="2">HZ-22</strain>
    </source>
</reference>
<dbReference type="KEGG" id="ahz:APS56_02750"/>
<keyword evidence="2" id="KW-1185">Reference proteome</keyword>
<dbReference type="STRING" id="1736674.APS56_02750"/>
<evidence type="ECO:0000313" key="1">
    <source>
        <dbReference type="EMBL" id="ALJ04135.1"/>
    </source>
</evidence>
<gene>
    <name evidence="1" type="ORF">APS56_02750</name>
</gene>
<accession>A0A0P0CMX9</accession>